<dbReference type="Gene3D" id="2.60.40.790">
    <property type="match status" value="1"/>
</dbReference>
<feature type="domain" description="SHSP" evidence="7">
    <location>
        <begin position="7"/>
        <end position="112"/>
    </location>
</feature>
<evidence type="ECO:0000256" key="1">
    <source>
        <dbReference type="ARBA" id="ARBA00004162"/>
    </source>
</evidence>
<dbReference type="EMBL" id="CP039351">
    <property type="protein sequence ID" value="QCE01500.1"/>
    <property type="molecule type" value="Genomic_DNA"/>
</dbReference>
<evidence type="ECO:0000256" key="6">
    <source>
        <dbReference type="SAM" id="Phobius"/>
    </source>
</evidence>
<feature type="transmembrane region" description="Helical" evidence="6">
    <location>
        <begin position="203"/>
        <end position="223"/>
    </location>
</feature>
<dbReference type="GO" id="GO:0006952">
    <property type="term" value="P:defense response"/>
    <property type="evidence" value="ECO:0007669"/>
    <property type="project" value="UniProtKB-KW"/>
</dbReference>
<sequence>MASRTQPASDFVYEDFEPLYEWVRDERLVNVMLPGFRRDQLRVQVTSKPTLRVTGERLIYQNRYRRFSLELPIQSDYDTDDVTAKFEGSTLSIKFGKRSLNKPTESATTPPQKIEQQKQDTPKPETKTNGDEVSAADQKTPQKEEANTNGSSETKKEETPAPKARPVSRTKTRLIDFALGSGNQVDDEVAGDSDAGNNKRKKIVKWMVLIYAVVAIVALALYAKNAFISNGESDTESFFQEL</sequence>
<dbReference type="GO" id="GO:0034605">
    <property type="term" value="P:cellular response to heat"/>
    <property type="evidence" value="ECO:0007669"/>
    <property type="project" value="TreeGrafter"/>
</dbReference>
<evidence type="ECO:0000256" key="5">
    <source>
        <dbReference type="SAM" id="MobiDB-lite"/>
    </source>
</evidence>
<comment type="subcellular location">
    <subcellularLocation>
        <location evidence="1">Cell membrane</location>
        <topology evidence="1">Single-pass membrane protein</topology>
    </subcellularLocation>
</comment>
<comment type="similarity">
    <text evidence="4">Belongs to the small heat shock protein (HSP20) family.</text>
</comment>
<keyword evidence="6" id="KW-1133">Transmembrane helix</keyword>
<dbReference type="Proteomes" id="UP000501690">
    <property type="component" value="Linkage Group LG7"/>
</dbReference>
<protein>
    <submittedName>
        <fullName evidence="8">HSP20 family protein</fullName>
    </submittedName>
</protein>
<evidence type="ECO:0000256" key="4">
    <source>
        <dbReference type="PROSITE-ProRule" id="PRU00285"/>
    </source>
</evidence>
<reference evidence="8 9" key="1">
    <citation type="submission" date="2019-04" db="EMBL/GenBank/DDBJ databases">
        <title>An improved genome assembly and genetic linkage map for asparagus bean, Vigna unguiculata ssp. sesquipedialis.</title>
        <authorList>
            <person name="Xia Q."/>
            <person name="Zhang R."/>
            <person name="Dong Y."/>
        </authorList>
    </citation>
    <scope>NUCLEOTIDE SEQUENCE [LARGE SCALE GENOMIC DNA]</scope>
    <source>
        <tissue evidence="8">Leaf</tissue>
    </source>
</reference>
<keyword evidence="6" id="KW-0472">Membrane</keyword>
<name>A0A4D6MIY1_VIGUN</name>
<dbReference type="InterPro" id="IPR002068">
    <property type="entry name" value="A-crystallin/Hsp20_dom"/>
</dbReference>
<dbReference type="AlphaFoldDB" id="A0A4D6MIY1"/>
<dbReference type="PANTHER" id="PTHR43670:SF47">
    <property type="entry name" value="HSP20_ALPHA CRYSTALLIN FAMILY PROTEIN"/>
    <property type="match status" value="1"/>
</dbReference>
<keyword evidence="9" id="KW-1185">Reference proteome</keyword>
<keyword evidence="3" id="KW-0611">Plant defense</keyword>
<evidence type="ECO:0000256" key="2">
    <source>
        <dbReference type="ARBA" id="ARBA00022475"/>
    </source>
</evidence>
<dbReference type="InterPro" id="IPR008978">
    <property type="entry name" value="HSP20-like_chaperone"/>
</dbReference>
<dbReference type="PROSITE" id="PS01031">
    <property type="entry name" value="SHSP"/>
    <property type="match status" value="1"/>
</dbReference>
<evidence type="ECO:0000256" key="3">
    <source>
        <dbReference type="ARBA" id="ARBA00022821"/>
    </source>
</evidence>
<proteinExistence type="inferred from homology"/>
<dbReference type="PANTHER" id="PTHR43670">
    <property type="entry name" value="HEAT SHOCK PROTEIN 26"/>
    <property type="match status" value="1"/>
</dbReference>
<feature type="compositionally biased region" description="Basic and acidic residues" evidence="5">
    <location>
        <begin position="115"/>
        <end position="130"/>
    </location>
</feature>
<dbReference type="SUPFAM" id="SSF49764">
    <property type="entry name" value="HSP20-like chaperones"/>
    <property type="match status" value="1"/>
</dbReference>
<dbReference type="GO" id="GO:0005886">
    <property type="term" value="C:plasma membrane"/>
    <property type="evidence" value="ECO:0007669"/>
    <property type="project" value="UniProtKB-SubCell"/>
</dbReference>
<feature type="compositionally biased region" description="Polar residues" evidence="5">
    <location>
        <begin position="101"/>
        <end position="111"/>
    </location>
</feature>
<feature type="region of interest" description="Disordered" evidence="5">
    <location>
        <begin position="97"/>
        <end position="172"/>
    </location>
</feature>
<dbReference type="CDD" id="cd00298">
    <property type="entry name" value="ACD_sHsps_p23-like"/>
    <property type="match status" value="1"/>
</dbReference>
<evidence type="ECO:0000313" key="9">
    <source>
        <dbReference type="Proteomes" id="UP000501690"/>
    </source>
</evidence>
<evidence type="ECO:0000259" key="7">
    <source>
        <dbReference type="PROSITE" id="PS01031"/>
    </source>
</evidence>
<accession>A0A4D6MIY1</accession>
<organism evidence="8 9">
    <name type="scientific">Vigna unguiculata</name>
    <name type="common">Cowpea</name>
    <dbReference type="NCBI Taxonomy" id="3917"/>
    <lineage>
        <taxon>Eukaryota</taxon>
        <taxon>Viridiplantae</taxon>
        <taxon>Streptophyta</taxon>
        <taxon>Embryophyta</taxon>
        <taxon>Tracheophyta</taxon>
        <taxon>Spermatophyta</taxon>
        <taxon>Magnoliopsida</taxon>
        <taxon>eudicotyledons</taxon>
        <taxon>Gunneridae</taxon>
        <taxon>Pentapetalae</taxon>
        <taxon>rosids</taxon>
        <taxon>fabids</taxon>
        <taxon>Fabales</taxon>
        <taxon>Fabaceae</taxon>
        <taxon>Papilionoideae</taxon>
        <taxon>50 kb inversion clade</taxon>
        <taxon>NPAAA clade</taxon>
        <taxon>indigoferoid/millettioid clade</taxon>
        <taxon>Phaseoleae</taxon>
        <taxon>Vigna</taxon>
    </lineage>
</organism>
<keyword evidence="2" id="KW-1003">Cell membrane</keyword>
<gene>
    <name evidence="8" type="ORF">DEO72_LG7g2798</name>
</gene>
<keyword evidence="6" id="KW-0812">Transmembrane</keyword>
<evidence type="ECO:0000313" key="8">
    <source>
        <dbReference type="EMBL" id="QCE01500.1"/>
    </source>
</evidence>